<evidence type="ECO:0000259" key="2">
    <source>
        <dbReference type="Pfam" id="PF20700"/>
    </source>
</evidence>
<evidence type="ECO:0000313" key="4">
    <source>
        <dbReference type="RefSeq" id="XP_025421225.1"/>
    </source>
</evidence>
<dbReference type="GeneID" id="112691280"/>
<protein>
    <submittedName>
        <fullName evidence="4">Uncharacterized protein LOC112691280</fullName>
    </submittedName>
</protein>
<sequence>MANKKNMLKRKRSTKNMVSKTLAQRRLKKPSDSLTPSHTHALCTEINDNNANLDLKGPLVGRRIVDIAFFIKQIQVRHKGPFGCSFIDMEFQSEVIHGFYSIFVFKCKVCCIESKLYLENIQQNQYMLINKAVVNTCQSIAKAVNEVAWDEIKKSGEEERKLAIQYGDIDIDGVPMITVVADGQWSKRSYKTKYDALSGV</sequence>
<dbReference type="Pfam" id="PF20700">
    <property type="entry name" value="Mutator"/>
    <property type="match status" value="1"/>
</dbReference>
<dbReference type="RefSeq" id="XP_025421225.1">
    <property type="nucleotide sequence ID" value="XM_025565440.1"/>
</dbReference>
<dbReference type="AlphaFoldDB" id="A0A8B8GEH4"/>
<evidence type="ECO:0000313" key="3">
    <source>
        <dbReference type="Proteomes" id="UP000694846"/>
    </source>
</evidence>
<dbReference type="Proteomes" id="UP000694846">
    <property type="component" value="Unplaced"/>
</dbReference>
<feature type="non-terminal residue" evidence="4">
    <location>
        <position position="200"/>
    </location>
</feature>
<gene>
    <name evidence="4" type="primary">LOC112691280</name>
</gene>
<accession>A0A8B8GEH4</accession>
<dbReference type="InterPro" id="IPR049012">
    <property type="entry name" value="Mutator_transp_dom"/>
</dbReference>
<proteinExistence type="predicted"/>
<dbReference type="OrthoDB" id="6624036at2759"/>
<keyword evidence="3" id="KW-1185">Reference proteome</keyword>
<feature type="compositionally biased region" description="Basic residues" evidence="1">
    <location>
        <begin position="1"/>
        <end position="14"/>
    </location>
</feature>
<name>A0A8B8GEH4_9HEMI</name>
<evidence type="ECO:0000256" key="1">
    <source>
        <dbReference type="SAM" id="MobiDB-lite"/>
    </source>
</evidence>
<organism evidence="3 4">
    <name type="scientific">Sipha flava</name>
    <name type="common">yellow sugarcane aphid</name>
    <dbReference type="NCBI Taxonomy" id="143950"/>
    <lineage>
        <taxon>Eukaryota</taxon>
        <taxon>Metazoa</taxon>
        <taxon>Ecdysozoa</taxon>
        <taxon>Arthropoda</taxon>
        <taxon>Hexapoda</taxon>
        <taxon>Insecta</taxon>
        <taxon>Pterygota</taxon>
        <taxon>Neoptera</taxon>
        <taxon>Paraneoptera</taxon>
        <taxon>Hemiptera</taxon>
        <taxon>Sternorrhyncha</taxon>
        <taxon>Aphidomorpha</taxon>
        <taxon>Aphidoidea</taxon>
        <taxon>Aphididae</taxon>
        <taxon>Sipha</taxon>
    </lineage>
</organism>
<feature type="region of interest" description="Disordered" evidence="1">
    <location>
        <begin position="1"/>
        <end position="36"/>
    </location>
</feature>
<feature type="domain" description="Mutator-like transposase" evidence="2">
    <location>
        <begin position="138"/>
        <end position="200"/>
    </location>
</feature>
<reference evidence="4" key="1">
    <citation type="submission" date="2025-08" db="UniProtKB">
        <authorList>
            <consortium name="RefSeq"/>
        </authorList>
    </citation>
    <scope>IDENTIFICATION</scope>
    <source>
        <tissue evidence="4">Whole body</tissue>
    </source>
</reference>